<feature type="transmembrane region" description="Helical" evidence="1">
    <location>
        <begin position="6"/>
        <end position="23"/>
    </location>
</feature>
<keyword evidence="1" id="KW-0812">Transmembrane</keyword>
<reference evidence="2" key="2">
    <citation type="journal article" date="2015" name="J. Proteomics">
        <title>Sexual differences in the sialomes of the zebra tick, Rhipicephalus pulchellus.</title>
        <authorList>
            <person name="Tan A.W."/>
            <person name="Francischetti I.M."/>
            <person name="Slovak M."/>
            <person name="Kini R.M."/>
            <person name="Ribeiro J.M."/>
        </authorList>
    </citation>
    <scope>NUCLEOTIDE SEQUENCE</scope>
    <source>
        <tissue evidence="2">Salivary gland</tissue>
    </source>
</reference>
<proteinExistence type="evidence at transcript level"/>
<keyword evidence="1" id="KW-1133">Transmembrane helix</keyword>
<organism evidence="2">
    <name type="scientific">Rhipicephalus pulchellus</name>
    <name type="common">Yellow backed tick</name>
    <name type="synonym">Dermacentor pulchellus</name>
    <dbReference type="NCBI Taxonomy" id="72859"/>
    <lineage>
        <taxon>Eukaryota</taxon>
        <taxon>Metazoa</taxon>
        <taxon>Ecdysozoa</taxon>
        <taxon>Arthropoda</taxon>
        <taxon>Chelicerata</taxon>
        <taxon>Arachnida</taxon>
        <taxon>Acari</taxon>
        <taxon>Parasitiformes</taxon>
        <taxon>Ixodida</taxon>
        <taxon>Ixodoidea</taxon>
        <taxon>Ixodidae</taxon>
        <taxon>Rhipicephalinae</taxon>
        <taxon>Rhipicephalus</taxon>
        <taxon>Rhipicephalus</taxon>
    </lineage>
</organism>
<protein>
    <submittedName>
        <fullName evidence="2">Putative secreted peptide</fullName>
    </submittedName>
</protein>
<accession>L7MC84</accession>
<dbReference type="AlphaFoldDB" id="L7MC84"/>
<name>L7MC84_RHIPC</name>
<keyword evidence="1" id="KW-0472">Membrane</keyword>
<dbReference type="EMBL" id="GACK01004201">
    <property type="protein sequence ID" value="JAA60833.1"/>
    <property type="molecule type" value="mRNA"/>
</dbReference>
<sequence>MAEKHLFMSVIIIVIIITGISGYRTCQGREKECGANRRPNCLEKNREPYFQCTPRSQRCDSAWLSYCHAFYALSCHDGSTYCDCYCMPSPWEKRMPRRSSSRRISRTSS</sequence>
<evidence type="ECO:0000256" key="1">
    <source>
        <dbReference type="SAM" id="Phobius"/>
    </source>
</evidence>
<evidence type="ECO:0000313" key="2">
    <source>
        <dbReference type="EMBL" id="JAA60833.1"/>
    </source>
</evidence>
<reference evidence="2" key="1">
    <citation type="submission" date="2012-11" db="EMBL/GenBank/DDBJ databases">
        <authorList>
            <person name="Lucero-Rivera Y.E."/>
            <person name="Tovar-Ramirez D."/>
        </authorList>
    </citation>
    <scope>NUCLEOTIDE SEQUENCE</scope>
    <source>
        <tissue evidence="2">Salivary gland</tissue>
    </source>
</reference>